<dbReference type="GeneID" id="30022922"/>
<dbReference type="InterPro" id="IPR050542">
    <property type="entry name" value="Glycosyl_Hydrlase18_Chitinase"/>
</dbReference>
<dbReference type="Gene3D" id="3.20.20.80">
    <property type="entry name" value="Glycosidases"/>
    <property type="match status" value="1"/>
</dbReference>
<reference evidence="3 4" key="1">
    <citation type="journal article" date="2016" name="Genome Biol. Evol.">
        <title>Divergent and convergent evolution of fungal pathogenicity.</title>
        <authorList>
            <person name="Shang Y."/>
            <person name="Xiao G."/>
            <person name="Zheng P."/>
            <person name="Cen K."/>
            <person name="Zhan S."/>
            <person name="Wang C."/>
        </authorList>
    </citation>
    <scope>NUCLEOTIDE SEQUENCE [LARGE SCALE GENOMIC DNA]</scope>
    <source>
        <strain evidence="3 4">ARSEF 2679</strain>
    </source>
</reference>
<dbReference type="PANTHER" id="PTHR45708:SF60">
    <property type="entry name" value="III CHITINASE, PUTATIVE (AFU_ORTHOLOGUE AFUA_5G03850)-RELATED"/>
    <property type="match status" value="1"/>
</dbReference>
<keyword evidence="4" id="KW-1185">Reference proteome</keyword>
<dbReference type="SUPFAM" id="SSF51445">
    <property type="entry name" value="(Trans)glycosidases"/>
    <property type="match status" value="1"/>
</dbReference>
<dbReference type="GO" id="GO:0005576">
    <property type="term" value="C:extracellular region"/>
    <property type="evidence" value="ECO:0007669"/>
    <property type="project" value="TreeGrafter"/>
</dbReference>
<evidence type="ECO:0000256" key="1">
    <source>
        <dbReference type="SAM" id="SignalP"/>
    </source>
</evidence>
<dbReference type="Proteomes" id="UP000076744">
    <property type="component" value="Unassembled WGS sequence"/>
</dbReference>
<feature type="signal peptide" evidence="1">
    <location>
        <begin position="1"/>
        <end position="18"/>
    </location>
</feature>
<dbReference type="GO" id="GO:0004568">
    <property type="term" value="F:chitinase activity"/>
    <property type="evidence" value="ECO:0007669"/>
    <property type="project" value="TreeGrafter"/>
</dbReference>
<evidence type="ECO:0000259" key="2">
    <source>
        <dbReference type="PROSITE" id="PS51910"/>
    </source>
</evidence>
<dbReference type="InterPro" id="IPR017853">
    <property type="entry name" value="GH"/>
</dbReference>
<dbReference type="AlphaFoldDB" id="A0A167RR49"/>
<protein>
    <submittedName>
        <fullName evidence="3">Coagulation factor 5/8 type domain protein</fullName>
    </submittedName>
</protein>
<dbReference type="GO" id="GO:0005975">
    <property type="term" value="P:carbohydrate metabolic process"/>
    <property type="evidence" value="ECO:0007669"/>
    <property type="project" value="InterPro"/>
</dbReference>
<dbReference type="OrthoDB" id="3012298at2759"/>
<name>A0A167RR49_CORFA</name>
<dbReference type="EMBL" id="AZHB01000017">
    <property type="protein sequence ID" value="OAA58847.1"/>
    <property type="molecule type" value="Genomic_DNA"/>
</dbReference>
<accession>A0A167RR49</accession>
<comment type="caution">
    <text evidence="3">The sequence shown here is derived from an EMBL/GenBank/DDBJ whole genome shotgun (WGS) entry which is preliminary data.</text>
</comment>
<sequence length="369" mass="39988">MRWSFVSLLSLLVPLLEASPVGDVQAFAQASAQASATATATTGLPRLVVYFQTTHDQAGNPISMLPLINEKGIALTHLIVCSLHINKDSEVHLNDYPPGDPHFYTLWNETTHMKKAGVKVMGMIGGAAPGSFDSSTLDGDDATFEKYYGQVHNVITQFGLEGMDLDVEQPMSQSGISRLITRLRNDFGSGFIITLAPVASALENGGNLSGFDYKSLESSNGGDIDFYNGQFYSGFGTMSRTDDYVKIVSNGFAASKVLAGQLTSPSNGYGYIPYSQLNATIISLRKKYGQIGGVMGWEYFNSQPGGTDEPWKWAQIMTEILRPNSVGNIAITIDDADHLTTVYDHTVGDESRKARPGSRSIDYYAMVNA</sequence>
<gene>
    <name evidence="3" type="ORF">ISF_06630</name>
</gene>
<evidence type="ECO:0000313" key="3">
    <source>
        <dbReference type="EMBL" id="OAA58847.1"/>
    </source>
</evidence>
<evidence type="ECO:0000313" key="4">
    <source>
        <dbReference type="Proteomes" id="UP000076744"/>
    </source>
</evidence>
<keyword evidence="1" id="KW-0732">Signal</keyword>
<dbReference type="InterPro" id="IPR001223">
    <property type="entry name" value="Glyco_hydro18_cat"/>
</dbReference>
<feature type="domain" description="GH18" evidence="2">
    <location>
        <begin position="45"/>
        <end position="324"/>
    </location>
</feature>
<feature type="chain" id="PRO_5007891979" evidence="1">
    <location>
        <begin position="19"/>
        <end position="369"/>
    </location>
</feature>
<dbReference type="RefSeq" id="XP_018702722.1">
    <property type="nucleotide sequence ID" value="XM_018850234.1"/>
</dbReference>
<dbReference type="PROSITE" id="PS51910">
    <property type="entry name" value="GH18_2"/>
    <property type="match status" value="1"/>
</dbReference>
<proteinExistence type="predicted"/>
<dbReference type="Pfam" id="PF00704">
    <property type="entry name" value="Glyco_hydro_18"/>
    <property type="match status" value="1"/>
</dbReference>
<organism evidence="3 4">
    <name type="scientific">Cordyceps fumosorosea (strain ARSEF 2679)</name>
    <name type="common">Isaria fumosorosea</name>
    <dbReference type="NCBI Taxonomy" id="1081104"/>
    <lineage>
        <taxon>Eukaryota</taxon>
        <taxon>Fungi</taxon>
        <taxon>Dikarya</taxon>
        <taxon>Ascomycota</taxon>
        <taxon>Pezizomycotina</taxon>
        <taxon>Sordariomycetes</taxon>
        <taxon>Hypocreomycetidae</taxon>
        <taxon>Hypocreales</taxon>
        <taxon>Cordycipitaceae</taxon>
        <taxon>Cordyceps</taxon>
    </lineage>
</organism>
<dbReference type="PANTHER" id="PTHR45708">
    <property type="entry name" value="ENDOCHITINASE"/>
    <property type="match status" value="1"/>
</dbReference>